<proteinExistence type="predicted"/>
<sequence length="380" mass="42485">MASSETPLSEYHPPVVELSGTHYEIGVSHGRQLRDQIRKQLDIYKKMFLSVSGMEWPEVRDVAKAYHNTIHKKAYYLLDEMRGIADGMGDGTTVMDIVALNARSEIALGMWQDGCTALGWHLKSNSSRRLKKHGRQILAQNWDWRTEVGQNLALITIKQFSKPQIWMVTEPGIVGKIGFNSSSVGVTLNAIRAKQTHGDLLPIHCICRIALESTSVENAISRIHELGGAASCQTLLIADPSVCRGLEVAPHHITYLGEDKNGLITHTNHLLATKDVGEKAWEDGSQTRLRRVNEICGEIISTFDYDQLADEVTPQLLRQNVFSDRHNAPQAISQSPSDPQKSTETLFNIVMVFEHKEEPKAELIFGRPDQSSGRVYSLPW</sequence>
<dbReference type="Proteomes" id="UP000292702">
    <property type="component" value="Unassembled WGS sequence"/>
</dbReference>
<accession>A0A4R0R5Y7</accession>
<dbReference type="EMBL" id="RWJN01000445">
    <property type="protein sequence ID" value="TCD61623.1"/>
    <property type="molecule type" value="Genomic_DNA"/>
</dbReference>
<comment type="caution">
    <text evidence="2">The sequence shown here is derived from an EMBL/GenBank/DDBJ whole genome shotgun (WGS) entry which is preliminary data.</text>
</comment>
<dbReference type="AlphaFoldDB" id="A0A4R0R5Y7"/>
<dbReference type="Pfam" id="PF03417">
    <property type="entry name" value="AAT"/>
    <property type="match status" value="1"/>
</dbReference>
<dbReference type="NCBIfam" id="NF040521">
    <property type="entry name" value="C45_proenzyme"/>
    <property type="match status" value="1"/>
</dbReference>
<protein>
    <recommendedName>
        <fullName evidence="1">Peptidase C45 hydrolase domain-containing protein</fullName>
    </recommendedName>
</protein>
<dbReference type="InterPro" id="IPR047794">
    <property type="entry name" value="C45_proenzyme-like"/>
</dbReference>
<name>A0A4R0R5Y7_9APHY</name>
<dbReference type="OrthoDB" id="189997at2759"/>
<evidence type="ECO:0000313" key="2">
    <source>
        <dbReference type="EMBL" id="TCD61623.1"/>
    </source>
</evidence>
<dbReference type="InterPro" id="IPR047801">
    <property type="entry name" value="Peptidase_C45"/>
</dbReference>
<evidence type="ECO:0000259" key="1">
    <source>
        <dbReference type="Pfam" id="PF03417"/>
    </source>
</evidence>
<dbReference type="PANTHER" id="PTHR34180">
    <property type="entry name" value="PEPTIDASE C45"/>
    <property type="match status" value="1"/>
</dbReference>
<feature type="domain" description="Peptidase C45 hydrolase" evidence="1">
    <location>
        <begin position="133"/>
        <end position="369"/>
    </location>
</feature>
<evidence type="ECO:0000313" key="3">
    <source>
        <dbReference type="Proteomes" id="UP000292702"/>
    </source>
</evidence>
<gene>
    <name evidence="2" type="ORF">EIP91_008147</name>
</gene>
<dbReference type="Gene3D" id="3.60.60.10">
    <property type="entry name" value="Penicillin V Acylase, Chain A"/>
    <property type="match status" value="1"/>
</dbReference>
<reference evidence="2 3" key="1">
    <citation type="submission" date="2018-11" db="EMBL/GenBank/DDBJ databases">
        <title>Genome assembly of Steccherinum ochraceum LE-BIN_3174, the white-rot fungus of the Steccherinaceae family (The Residual Polyporoid clade, Polyporales, Basidiomycota).</title>
        <authorList>
            <person name="Fedorova T.V."/>
            <person name="Glazunova O.A."/>
            <person name="Landesman E.O."/>
            <person name="Moiseenko K.V."/>
            <person name="Psurtseva N.V."/>
            <person name="Savinova O.S."/>
            <person name="Shakhova N.V."/>
            <person name="Tyazhelova T.V."/>
            <person name="Vasina D.V."/>
        </authorList>
    </citation>
    <scope>NUCLEOTIDE SEQUENCE [LARGE SCALE GENOMIC DNA]</scope>
    <source>
        <strain evidence="2 3">LE-BIN_3174</strain>
    </source>
</reference>
<keyword evidence="3" id="KW-1185">Reference proteome</keyword>
<dbReference type="STRING" id="92696.A0A4R0R5Y7"/>
<dbReference type="PANTHER" id="PTHR34180:SF1">
    <property type="entry name" value="BETA-ALANYL-DOPAMINE_CARCININE HYDROLASE"/>
    <property type="match status" value="1"/>
</dbReference>
<dbReference type="InterPro" id="IPR005079">
    <property type="entry name" value="Peptidase_C45_hydrolase"/>
</dbReference>
<dbReference type="Gene3D" id="1.10.10.2120">
    <property type="match status" value="1"/>
</dbReference>
<organism evidence="2 3">
    <name type="scientific">Steccherinum ochraceum</name>
    <dbReference type="NCBI Taxonomy" id="92696"/>
    <lineage>
        <taxon>Eukaryota</taxon>
        <taxon>Fungi</taxon>
        <taxon>Dikarya</taxon>
        <taxon>Basidiomycota</taxon>
        <taxon>Agaricomycotina</taxon>
        <taxon>Agaricomycetes</taxon>
        <taxon>Polyporales</taxon>
        <taxon>Steccherinaceae</taxon>
        <taxon>Steccherinum</taxon>
    </lineage>
</organism>